<evidence type="ECO:0000256" key="5">
    <source>
        <dbReference type="ARBA" id="ARBA00022741"/>
    </source>
</evidence>
<evidence type="ECO:0000313" key="14">
    <source>
        <dbReference type="Proteomes" id="UP000285777"/>
    </source>
</evidence>
<dbReference type="PROSITE" id="PS50109">
    <property type="entry name" value="HIS_KIN"/>
    <property type="match status" value="1"/>
</dbReference>
<evidence type="ECO:0000256" key="7">
    <source>
        <dbReference type="ARBA" id="ARBA00022840"/>
    </source>
</evidence>
<dbReference type="InterPro" id="IPR036097">
    <property type="entry name" value="HisK_dim/P_sf"/>
</dbReference>
<dbReference type="AlphaFoldDB" id="A0A3E5FKC8"/>
<keyword evidence="9" id="KW-0812">Transmembrane</keyword>
<feature type="domain" description="Histidine kinase" evidence="10">
    <location>
        <begin position="239"/>
        <end position="455"/>
    </location>
</feature>
<protein>
    <recommendedName>
        <fullName evidence="2">histidine kinase</fullName>
        <ecNumber evidence="2">2.7.13.3</ecNumber>
    </recommendedName>
</protein>
<dbReference type="InterPro" id="IPR003594">
    <property type="entry name" value="HATPase_dom"/>
</dbReference>
<organism evidence="11 13">
    <name type="scientific">Phocaeicola vulgatus</name>
    <name type="common">Bacteroides vulgatus</name>
    <dbReference type="NCBI Taxonomy" id="821"/>
    <lineage>
        <taxon>Bacteria</taxon>
        <taxon>Pseudomonadati</taxon>
        <taxon>Bacteroidota</taxon>
        <taxon>Bacteroidia</taxon>
        <taxon>Bacteroidales</taxon>
        <taxon>Bacteroidaceae</taxon>
        <taxon>Phocaeicola</taxon>
    </lineage>
</organism>
<keyword evidence="4" id="KW-0808">Transferase</keyword>
<dbReference type="RefSeq" id="WP_117615838.1">
    <property type="nucleotide sequence ID" value="NZ_BAABYE010000001.1"/>
</dbReference>
<proteinExistence type="predicted"/>
<dbReference type="EMBL" id="QRLF01000003">
    <property type="protein sequence ID" value="RHI96155.1"/>
    <property type="molecule type" value="Genomic_DNA"/>
</dbReference>
<dbReference type="CDD" id="cd00082">
    <property type="entry name" value="HisKA"/>
    <property type="match status" value="1"/>
</dbReference>
<dbReference type="SMART" id="SM00387">
    <property type="entry name" value="HATPase_c"/>
    <property type="match status" value="1"/>
</dbReference>
<dbReference type="PANTHER" id="PTHR42878:SF7">
    <property type="entry name" value="SENSOR HISTIDINE KINASE GLRK"/>
    <property type="match status" value="1"/>
</dbReference>
<reference evidence="13 14" key="1">
    <citation type="submission" date="2018-08" db="EMBL/GenBank/DDBJ databases">
        <title>A genome reference for cultivated species of the human gut microbiota.</title>
        <authorList>
            <person name="Zou Y."/>
            <person name="Xue W."/>
            <person name="Luo G."/>
        </authorList>
    </citation>
    <scope>NUCLEOTIDE SEQUENCE [LARGE SCALE GENOMIC DNA]</scope>
    <source>
        <strain evidence="12 14">AM13-21</strain>
        <strain evidence="11 13">AM16-6</strain>
    </source>
</reference>
<dbReference type="InterPro" id="IPR005467">
    <property type="entry name" value="His_kinase_dom"/>
</dbReference>
<dbReference type="PANTHER" id="PTHR42878">
    <property type="entry name" value="TWO-COMPONENT HISTIDINE KINASE"/>
    <property type="match status" value="1"/>
</dbReference>
<sequence>MKKLIYTPILITIVLFCLQGLWLNKIHHAYMKQSMQTIQQLLSLSIAKESSLRNYSLPQNPKNPRIIYRHANQITEEERKQLKGDTINLNSLVSRNISNNMAEAILQLQQDGLIKKKSFIQLTKLDSIFRQELNTANINISHQILLYDKDTIVKQSIGALPTNALFIKKTQLYPIGTKGLQFIQVKANVPFSSFIQEMLQILIESILLTIIILGYVIFLVITIHKKDKLFKRREASVNGTIHDLKSPLNSIITLMSFIKKKVPDIHTQQLVENTERQAQKLVNEIEALLITARKDRQKVYLQKEETDLVLLVTEVAQEVSMQHSHQPHQIKMESELNELNLMLDPLYVRNVIRNLVENALKYSDDGVQIIIRISKKETQAIFTVKDNGWGIAPKYQKKIFTQFFQVPREQMAHQRGYGIGLAYTKYIIEAHGGSISVESIPGKGSIFICKFPLPS</sequence>
<keyword evidence="9" id="KW-0472">Membrane</keyword>
<dbReference type="GO" id="GO:0005524">
    <property type="term" value="F:ATP binding"/>
    <property type="evidence" value="ECO:0007669"/>
    <property type="project" value="UniProtKB-KW"/>
</dbReference>
<dbReference type="EMBL" id="QRKA01000004">
    <property type="protein sequence ID" value="RHH82043.1"/>
    <property type="molecule type" value="Genomic_DNA"/>
</dbReference>
<evidence type="ECO:0000313" key="11">
    <source>
        <dbReference type="EMBL" id="RHH82043.1"/>
    </source>
</evidence>
<dbReference type="GO" id="GO:0030295">
    <property type="term" value="F:protein kinase activator activity"/>
    <property type="evidence" value="ECO:0007669"/>
    <property type="project" value="TreeGrafter"/>
</dbReference>
<evidence type="ECO:0000256" key="8">
    <source>
        <dbReference type="ARBA" id="ARBA00023012"/>
    </source>
</evidence>
<evidence type="ECO:0000256" key="3">
    <source>
        <dbReference type="ARBA" id="ARBA00022553"/>
    </source>
</evidence>
<dbReference type="GO" id="GO:0007234">
    <property type="term" value="P:osmosensory signaling via phosphorelay pathway"/>
    <property type="evidence" value="ECO:0007669"/>
    <property type="project" value="TreeGrafter"/>
</dbReference>
<dbReference type="FunFam" id="3.30.565.10:FF:000006">
    <property type="entry name" value="Sensor histidine kinase WalK"/>
    <property type="match status" value="1"/>
</dbReference>
<dbReference type="InterPro" id="IPR050351">
    <property type="entry name" value="BphY/WalK/GraS-like"/>
</dbReference>
<evidence type="ECO:0000256" key="2">
    <source>
        <dbReference type="ARBA" id="ARBA00012438"/>
    </source>
</evidence>
<dbReference type="InterPro" id="IPR036890">
    <property type="entry name" value="HATPase_C_sf"/>
</dbReference>
<keyword evidence="6 11" id="KW-0418">Kinase</keyword>
<evidence type="ECO:0000256" key="9">
    <source>
        <dbReference type="SAM" id="Phobius"/>
    </source>
</evidence>
<keyword evidence="3" id="KW-0597">Phosphoprotein</keyword>
<dbReference type="PRINTS" id="PR00344">
    <property type="entry name" value="BCTRLSENSOR"/>
</dbReference>
<accession>A0A3E5FKC8</accession>
<dbReference type="InterPro" id="IPR003661">
    <property type="entry name" value="HisK_dim/P_dom"/>
</dbReference>
<dbReference type="Pfam" id="PF02518">
    <property type="entry name" value="HATPase_c"/>
    <property type="match status" value="1"/>
</dbReference>
<evidence type="ECO:0000313" key="13">
    <source>
        <dbReference type="Proteomes" id="UP000283713"/>
    </source>
</evidence>
<comment type="catalytic activity">
    <reaction evidence="1">
        <text>ATP + protein L-histidine = ADP + protein N-phospho-L-histidine.</text>
        <dbReference type="EC" id="2.7.13.3"/>
    </reaction>
</comment>
<name>A0A3E5FKC8_PHOVU</name>
<dbReference type="Gene3D" id="1.10.287.130">
    <property type="match status" value="1"/>
</dbReference>
<evidence type="ECO:0000256" key="1">
    <source>
        <dbReference type="ARBA" id="ARBA00000085"/>
    </source>
</evidence>
<dbReference type="Proteomes" id="UP000285777">
    <property type="component" value="Unassembled WGS sequence"/>
</dbReference>
<comment type="caution">
    <text evidence="11">The sequence shown here is derived from an EMBL/GenBank/DDBJ whole genome shotgun (WGS) entry which is preliminary data.</text>
</comment>
<evidence type="ECO:0000259" key="10">
    <source>
        <dbReference type="PROSITE" id="PS50109"/>
    </source>
</evidence>
<dbReference type="InterPro" id="IPR004358">
    <property type="entry name" value="Sig_transdc_His_kin-like_C"/>
</dbReference>
<evidence type="ECO:0000313" key="12">
    <source>
        <dbReference type="EMBL" id="RHI96155.1"/>
    </source>
</evidence>
<evidence type="ECO:0000256" key="6">
    <source>
        <dbReference type="ARBA" id="ARBA00022777"/>
    </source>
</evidence>
<keyword evidence="5" id="KW-0547">Nucleotide-binding</keyword>
<evidence type="ECO:0000256" key="4">
    <source>
        <dbReference type="ARBA" id="ARBA00022679"/>
    </source>
</evidence>
<dbReference type="SUPFAM" id="SSF55874">
    <property type="entry name" value="ATPase domain of HSP90 chaperone/DNA topoisomerase II/histidine kinase"/>
    <property type="match status" value="1"/>
</dbReference>
<dbReference type="EC" id="2.7.13.3" evidence="2"/>
<dbReference type="CDD" id="cd00075">
    <property type="entry name" value="HATPase"/>
    <property type="match status" value="1"/>
</dbReference>
<dbReference type="SUPFAM" id="SSF47384">
    <property type="entry name" value="Homodimeric domain of signal transducing histidine kinase"/>
    <property type="match status" value="1"/>
</dbReference>
<keyword evidence="9" id="KW-1133">Transmembrane helix</keyword>
<dbReference type="Gene3D" id="3.30.565.10">
    <property type="entry name" value="Histidine kinase-like ATPase, C-terminal domain"/>
    <property type="match status" value="1"/>
</dbReference>
<keyword evidence="7" id="KW-0067">ATP-binding</keyword>
<feature type="transmembrane region" description="Helical" evidence="9">
    <location>
        <begin position="201"/>
        <end position="223"/>
    </location>
</feature>
<dbReference type="Proteomes" id="UP000283713">
    <property type="component" value="Unassembled WGS sequence"/>
</dbReference>
<dbReference type="GO" id="GO:0000156">
    <property type="term" value="F:phosphorelay response regulator activity"/>
    <property type="evidence" value="ECO:0007669"/>
    <property type="project" value="TreeGrafter"/>
</dbReference>
<gene>
    <name evidence="12" type="ORF">DW150_02220</name>
    <name evidence="11" type="ORF">DW193_03355</name>
</gene>
<keyword evidence="8" id="KW-0902">Two-component regulatory system</keyword>
<dbReference type="GO" id="GO:0000155">
    <property type="term" value="F:phosphorelay sensor kinase activity"/>
    <property type="evidence" value="ECO:0007669"/>
    <property type="project" value="InterPro"/>
</dbReference>